<evidence type="ECO:0000313" key="7">
    <source>
        <dbReference type="Proteomes" id="UP000321562"/>
    </source>
</evidence>
<accession>A0A5C6S059</accession>
<dbReference type="PROSITE" id="PS51318">
    <property type="entry name" value="TAT"/>
    <property type="match status" value="1"/>
</dbReference>
<dbReference type="GO" id="GO:0016491">
    <property type="term" value="F:oxidoreductase activity"/>
    <property type="evidence" value="ECO:0007669"/>
    <property type="project" value="UniProtKB-KW"/>
</dbReference>
<evidence type="ECO:0000256" key="2">
    <source>
        <dbReference type="ARBA" id="ARBA00022630"/>
    </source>
</evidence>
<dbReference type="EMBL" id="VOPL01000006">
    <property type="protein sequence ID" value="TXB67743.1"/>
    <property type="molecule type" value="Genomic_DNA"/>
</dbReference>
<dbReference type="PROSITE" id="PS51387">
    <property type="entry name" value="FAD_PCMH"/>
    <property type="match status" value="1"/>
</dbReference>
<evidence type="ECO:0000313" key="6">
    <source>
        <dbReference type="EMBL" id="TXB67743.1"/>
    </source>
</evidence>
<dbReference type="InterPro" id="IPR006094">
    <property type="entry name" value="Oxid_FAD_bind_N"/>
</dbReference>
<name>A0A5C6S059_9RHOB</name>
<feature type="domain" description="FAD-binding PCMH-type" evidence="5">
    <location>
        <begin position="53"/>
        <end position="229"/>
    </location>
</feature>
<dbReference type="GO" id="GO:0071949">
    <property type="term" value="F:FAD binding"/>
    <property type="evidence" value="ECO:0007669"/>
    <property type="project" value="InterPro"/>
</dbReference>
<comment type="similarity">
    <text evidence="1">Belongs to the oxygen-dependent FAD-linked oxidoreductase family.</text>
</comment>
<dbReference type="PANTHER" id="PTHR13878:SF53">
    <property type="entry name" value="CYTOKININ DEHYDROGENASE 6"/>
    <property type="match status" value="1"/>
</dbReference>
<dbReference type="InterPro" id="IPR050432">
    <property type="entry name" value="FAD-linked_Oxidoreductases_BP"/>
</dbReference>
<protein>
    <submittedName>
        <fullName evidence="6">FAD-binding oxidoreductase</fullName>
    </submittedName>
</protein>
<dbReference type="SUPFAM" id="SSF55103">
    <property type="entry name" value="FAD-linked oxidases, C-terminal domain"/>
    <property type="match status" value="1"/>
</dbReference>
<dbReference type="InterPro" id="IPR016169">
    <property type="entry name" value="FAD-bd_PCMH_sub2"/>
</dbReference>
<gene>
    <name evidence="6" type="ORF">FQV27_14150</name>
</gene>
<dbReference type="SUPFAM" id="SSF56176">
    <property type="entry name" value="FAD-binding/transporter-associated domain-like"/>
    <property type="match status" value="1"/>
</dbReference>
<dbReference type="PANTHER" id="PTHR13878">
    <property type="entry name" value="GULONOLACTONE OXIDASE"/>
    <property type="match status" value="1"/>
</dbReference>
<evidence type="ECO:0000259" key="5">
    <source>
        <dbReference type="PROSITE" id="PS51387"/>
    </source>
</evidence>
<dbReference type="InterPro" id="IPR006311">
    <property type="entry name" value="TAT_signal"/>
</dbReference>
<keyword evidence="7" id="KW-1185">Reference proteome</keyword>
<dbReference type="RefSeq" id="WP_147099709.1">
    <property type="nucleotide sequence ID" value="NZ_JBHUFH010000001.1"/>
</dbReference>
<dbReference type="Proteomes" id="UP000321562">
    <property type="component" value="Unassembled WGS sequence"/>
</dbReference>
<dbReference type="InterPro" id="IPR036318">
    <property type="entry name" value="FAD-bd_PCMH-like_sf"/>
</dbReference>
<reference evidence="6 7" key="1">
    <citation type="submission" date="2019-08" db="EMBL/GenBank/DDBJ databases">
        <authorList>
            <person name="Ye J."/>
        </authorList>
    </citation>
    <scope>NUCLEOTIDE SEQUENCE [LARGE SCALE GENOMIC DNA]</scope>
    <source>
        <strain evidence="6 7">TK008</strain>
    </source>
</reference>
<comment type="caution">
    <text evidence="6">The sequence shown here is derived from an EMBL/GenBank/DDBJ whole genome shotgun (WGS) entry which is preliminary data.</text>
</comment>
<evidence type="ECO:0000256" key="3">
    <source>
        <dbReference type="ARBA" id="ARBA00022827"/>
    </source>
</evidence>
<keyword evidence="2" id="KW-0285">Flavoprotein</keyword>
<evidence type="ECO:0000256" key="1">
    <source>
        <dbReference type="ARBA" id="ARBA00005466"/>
    </source>
</evidence>
<evidence type="ECO:0000256" key="4">
    <source>
        <dbReference type="ARBA" id="ARBA00023002"/>
    </source>
</evidence>
<organism evidence="6 7">
    <name type="scientific">Paracoccus aurantiacus</name>
    <dbReference type="NCBI Taxonomy" id="2599412"/>
    <lineage>
        <taxon>Bacteria</taxon>
        <taxon>Pseudomonadati</taxon>
        <taxon>Pseudomonadota</taxon>
        <taxon>Alphaproteobacteria</taxon>
        <taxon>Rhodobacterales</taxon>
        <taxon>Paracoccaceae</taxon>
        <taxon>Paracoccus</taxon>
    </lineage>
</organism>
<dbReference type="Pfam" id="PF01565">
    <property type="entry name" value="FAD_binding_4"/>
    <property type="match status" value="1"/>
</dbReference>
<proteinExistence type="inferred from homology"/>
<dbReference type="AlphaFoldDB" id="A0A5C6S059"/>
<dbReference type="OrthoDB" id="143770at2"/>
<sequence length="495" mass="54250">MRNLSRRSLLLAAGGAAGWAASDLFHARLPVLAGAASIVPRTDDGMLNDASGLSPTPIHRHITLEQDPGDALIDALRTEMKSAAADGRAFNIGAARHSMGGQAIPRDGIAVTLDNGLVETDTSAGTYRVHAGARWSQVIHALDPQGFSPAVMQSNHDFGVAATFSVNAHGWPVPFGPMGSTVRSLRMILPRGDLVTCSRDENPELFNLAMGGYGLIGAIVDLEVEMVPNTRLRPTFDVMPAEDYAAAFRAAVDDPAVKMAYGRLNVERASFFRHALLITYREDADQSDLPAASGSGWMAHVASRVYRGQLGNEALKSFRWWNETWLGPKLGSGAVTRNSLFNEPVVTLDDRNPLRTDILHEYFVDFDRFGDFLTACRDVIPDSYQEFLNVTLRYVAADPESVLAYAPTPRIAAVMSFSQEMTARAEDDMMRLTQTLIDRITDVGGAYYLPYRPHARLDQLEAAYVRAPEFARAKRLLDPGLVLRNNLWDSYLGLI</sequence>
<dbReference type="InterPro" id="IPR016166">
    <property type="entry name" value="FAD-bd_PCMH"/>
</dbReference>
<keyword evidence="4" id="KW-0560">Oxidoreductase</keyword>
<keyword evidence="3" id="KW-0274">FAD</keyword>
<dbReference type="InterPro" id="IPR016164">
    <property type="entry name" value="FAD-linked_Oxase-like_C"/>
</dbReference>
<dbReference type="Gene3D" id="3.30.465.10">
    <property type="match status" value="1"/>
</dbReference>